<keyword evidence="2" id="KW-0106">Calcium</keyword>
<evidence type="ECO:0000256" key="2">
    <source>
        <dbReference type="ARBA" id="ARBA00022837"/>
    </source>
</evidence>
<dbReference type="SUPFAM" id="SSF47473">
    <property type="entry name" value="EF-hand"/>
    <property type="match status" value="1"/>
</dbReference>
<dbReference type="Gene3D" id="1.10.238.10">
    <property type="entry name" value="EF-hand"/>
    <property type="match status" value="1"/>
</dbReference>
<dbReference type="GeneID" id="108979541"/>
<evidence type="ECO:0000313" key="5">
    <source>
        <dbReference type="RefSeq" id="XP_035541654.1"/>
    </source>
</evidence>
<protein>
    <submittedName>
        <fullName evidence="5">Calmodulin-like</fullName>
    </submittedName>
</protein>
<dbReference type="InterPro" id="IPR018247">
    <property type="entry name" value="EF_Hand_1_Ca_BS"/>
</dbReference>
<dbReference type="PROSITE" id="PS00018">
    <property type="entry name" value="EF_HAND_1"/>
    <property type="match status" value="2"/>
</dbReference>
<dbReference type="AlphaFoldDB" id="A0A6P9E2C6"/>
<feature type="domain" description="EF-hand" evidence="3">
    <location>
        <begin position="40"/>
        <end position="75"/>
    </location>
</feature>
<dbReference type="Proteomes" id="UP000235220">
    <property type="component" value="Chromosome 15"/>
</dbReference>
<dbReference type="InterPro" id="IPR011992">
    <property type="entry name" value="EF-hand-dom_pair"/>
</dbReference>
<dbReference type="SMART" id="SM00054">
    <property type="entry name" value="EFh"/>
    <property type="match status" value="2"/>
</dbReference>
<dbReference type="RefSeq" id="XP_035541654.1">
    <property type="nucleotide sequence ID" value="XM_035685761.1"/>
</dbReference>
<dbReference type="OrthoDB" id="26525at2759"/>
<dbReference type="GO" id="GO:0005509">
    <property type="term" value="F:calcium ion binding"/>
    <property type="evidence" value="ECO:0007669"/>
    <property type="project" value="InterPro"/>
</dbReference>
<proteinExistence type="predicted"/>
<dbReference type="InterPro" id="IPR002048">
    <property type="entry name" value="EF_hand_dom"/>
</dbReference>
<dbReference type="InParanoid" id="A0A6P9E2C6"/>
<gene>
    <name evidence="5" type="primary">LOC108979541</name>
</gene>
<keyword evidence="1" id="KW-0677">Repeat</keyword>
<dbReference type="Pfam" id="PF13405">
    <property type="entry name" value="EF-hand_6"/>
    <property type="match status" value="1"/>
</dbReference>
<dbReference type="KEGG" id="jre:108979541"/>
<dbReference type="PROSITE" id="PS50222">
    <property type="entry name" value="EF_HAND_2"/>
    <property type="match status" value="2"/>
</dbReference>
<evidence type="ECO:0000256" key="1">
    <source>
        <dbReference type="ARBA" id="ARBA00022737"/>
    </source>
</evidence>
<name>A0A6P9E2C6_JUGRE</name>
<feature type="domain" description="EF-hand" evidence="3">
    <location>
        <begin position="80"/>
        <end position="111"/>
    </location>
</feature>
<reference evidence="5" key="1">
    <citation type="submission" date="2025-08" db="UniProtKB">
        <authorList>
            <consortium name="RefSeq"/>
        </authorList>
    </citation>
    <scope>IDENTIFICATION</scope>
    <source>
        <tissue evidence="5">Leaves</tissue>
    </source>
</reference>
<sequence length="116" mass="13528">MFSYSYPTTCNKNLGPEFIVVPIPETYKEIRVPKNLPMKYNEAQLRERFRGFDKNGDGVLSRQELRSAFYSLGSYVPDWRAHRAIRHADINGDGYIDEAELENLVRYAFQLGYTIK</sequence>
<dbReference type="Pfam" id="PF13202">
    <property type="entry name" value="EF-hand_5"/>
    <property type="match status" value="1"/>
</dbReference>
<dbReference type="PANTHER" id="PTHR23050">
    <property type="entry name" value="CALCIUM BINDING PROTEIN"/>
    <property type="match status" value="1"/>
</dbReference>
<dbReference type="InterPro" id="IPR050145">
    <property type="entry name" value="Centrin_CML-like"/>
</dbReference>
<organism evidence="4 5">
    <name type="scientific">Juglans regia</name>
    <name type="common">English walnut</name>
    <dbReference type="NCBI Taxonomy" id="51240"/>
    <lineage>
        <taxon>Eukaryota</taxon>
        <taxon>Viridiplantae</taxon>
        <taxon>Streptophyta</taxon>
        <taxon>Embryophyta</taxon>
        <taxon>Tracheophyta</taxon>
        <taxon>Spermatophyta</taxon>
        <taxon>Magnoliopsida</taxon>
        <taxon>eudicotyledons</taxon>
        <taxon>Gunneridae</taxon>
        <taxon>Pentapetalae</taxon>
        <taxon>rosids</taxon>
        <taxon>fabids</taxon>
        <taxon>Fagales</taxon>
        <taxon>Juglandaceae</taxon>
        <taxon>Juglans</taxon>
    </lineage>
</organism>
<keyword evidence="4" id="KW-1185">Reference proteome</keyword>
<evidence type="ECO:0000313" key="4">
    <source>
        <dbReference type="Proteomes" id="UP000235220"/>
    </source>
</evidence>
<dbReference type="CDD" id="cd00051">
    <property type="entry name" value="EFh"/>
    <property type="match status" value="1"/>
</dbReference>
<evidence type="ECO:0000259" key="3">
    <source>
        <dbReference type="PROSITE" id="PS50222"/>
    </source>
</evidence>
<dbReference type="FunFam" id="1.10.238.10:FF:000003">
    <property type="entry name" value="Calmodulin A"/>
    <property type="match status" value="1"/>
</dbReference>
<accession>A0A6P9E2C6</accession>